<dbReference type="GO" id="GO:0000049">
    <property type="term" value="F:tRNA binding"/>
    <property type="evidence" value="ECO:0007669"/>
    <property type="project" value="UniProtKB-UniRule"/>
</dbReference>
<organism evidence="9 10">
    <name type="scientific">Candidatus Nanohalobium constans</name>
    <dbReference type="NCBI Taxonomy" id="2565781"/>
    <lineage>
        <taxon>Archaea</taxon>
        <taxon>Candidatus Nanohalarchaeota</taxon>
        <taxon>Candidatus Nanohalobia</taxon>
        <taxon>Candidatus Nanohalobiales</taxon>
        <taxon>Candidatus Nanohalobiaceae</taxon>
        <taxon>Candidatus Nanohalobium</taxon>
    </lineage>
</organism>
<dbReference type="GO" id="GO:0002940">
    <property type="term" value="P:tRNA N2-guanine methylation"/>
    <property type="evidence" value="ECO:0007669"/>
    <property type="project" value="TreeGrafter"/>
</dbReference>
<evidence type="ECO:0000256" key="6">
    <source>
        <dbReference type="ARBA" id="ARBA00022884"/>
    </source>
</evidence>
<dbReference type="SUPFAM" id="SSF53335">
    <property type="entry name" value="S-adenosyl-L-methionine-dependent methyltransferases"/>
    <property type="match status" value="1"/>
</dbReference>
<dbReference type="PANTHER" id="PTHR10631">
    <property type="entry name" value="N 2 ,N 2 -DIMETHYLGUANOSINE TRNA METHYLTRANSFERASE"/>
    <property type="match status" value="1"/>
</dbReference>
<keyword evidence="2 8" id="KW-0489">Methyltransferase</keyword>
<evidence type="ECO:0000256" key="5">
    <source>
        <dbReference type="ARBA" id="ARBA00022694"/>
    </source>
</evidence>
<dbReference type="InterPro" id="IPR029063">
    <property type="entry name" value="SAM-dependent_MTases_sf"/>
</dbReference>
<dbReference type="AlphaFoldDB" id="A0A5Q0UGE9"/>
<dbReference type="FunFam" id="3.30.56.70:FF:000001">
    <property type="entry name" value="tRNA (guanine(26)-N(2))-dimethyltransferase"/>
    <property type="match status" value="1"/>
</dbReference>
<dbReference type="Proteomes" id="UP000377803">
    <property type="component" value="Chromosome"/>
</dbReference>
<gene>
    <name evidence="9" type="primary">trm1</name>
    <name evidence="9" type="ORF">LC1Nh_0838</name>
</gene>
<dbReference type="Pfam" id="PF02005">
    <property type="entry name" value="TRM"/>
    <property type="match status" value="1"/>
</dbReference>
<evidence type="ECO:0000256" key="4">
    <source>
        <dbReference type="ARBA" id="ARBA00022691"/>
    </source>
</evidence>
<sequence length="364" mass="41780">MEKGEERGVKFYSSKEAEMDTEVFFNKEMRTNRDLSAIAAKVYSRKIDEEMRICDALAASGIRGMRYTDSGKVWMNDANPSAIEAMKKGLEENDLDAEVSEQDTNVFLSQSKNFYHFVDIDPYGSFVNFLDSAARATHHNGFAGFSATDNAAPAGSYPTVCQRRYGSKPLKNSFMHETGLRIYLKEVFENYARYDKAFDPKICWHERHYTRIMGRVTESKQRCNNSLENIGYISHCSNCGWRKLERIDECPRCETETQKAGPLWIGKIADRRFTQEMLKEIPEEWEDSVELLEKVHGEAEIVTPYYDIHELCSKHKLQVPKLEEVIESLEQTGYPVSPTHFCPTGIRTDAPLDDVLDIIKIQSE</sequence>
<dbReference type="GO" id="GO:0160104">
    <property type="term" value="F:tRNA (guanine(26)-N2)-dimethyltransferase activity"/>
    <property type="evidence" value="ECO:0007669"/>
    <property type="project" value="UniProtKB-EC"/>
</dbReference>
<dbReference type="RefSeq" id="WP_153550462.1">
    <property type="nucleotide sequence ID" value="NZ_CP040089.1"/>
</dbReference>
<comment type="similarity">
    <text evidence="8">Belongs to the class I-like SAM-binding methyltransferase superfamily. Trm1 family.</text>
</comment>
<keyword evidence="3 8" id="KW-0808">Transferase</keyword>
<evidence type="ECO:0000256" key="7">
    <source>
        <dbReference type="ARBA" id="ARBA00039099"/>
    </source>
</evidence>
<evidence type="ECO:0000313" key="9">
    <source>
        <dbReference type="EMBL" id="QGA80722.1"/>
    </source>
</evidence>
<dbReference type="OrthoDB" id="372177at2157"/>
<name>A0A5Q0UGE9_9ARCH</name>
<keyword evidence="10" id="KW-1185">Reference proteome</keyword>
<keyword evidence="1 8" id="KW-0820">tRNA-binding</keyword>
<dbReference type="Gene3D" id="3.40.50.150">
    <property type="entry name" value="Vaccinia Virus protein VP39"/>
    <property type="match status" value="1"/>
</dbReference>
<dbReference type="InterPro" id="IPR002905">
    <property type="entry name" value="Trm1"/>
</dbReference>
<reference evidence="10" key="1">
    <citation type="submission" date="2019-05" db="EMBL/GenBank/DDBJ databases">
        <title>Candidatus Nanohalobium constans, a novel model system to study the DPANN nano-sized archaea: genomic and physiological characterization of a nanoarchaeon co-cultured with its chitinotrophic host.</title>
        <authorList>
            <person name="La Cono V."/>
            <person name="Arcadi E."/>
            <person name="Crisafi F."/>
            <person name="Denaro R."/>
            <person name="La Spada G."/>
            <person name="Messina E."/>
            <person name="Smedile F."/>
            <person name="Toshchakov S.V."/>
            <person name="Shevchenko M.A."/>
            <person name="Golyshin P.N."/>
            <person name="Golyshina O.V."/>
            <person name="Ferrer M."/>
            <person name="Rohde M."/>
            <person name="Mushegian A."/>
            <person name="Sorokin D.Y."/>
            <person name="Giuliano L."/>
            <person name="Yakimov M.M."/>
        </authorList>
    </citation>
    <scope>NUCLEOTIDE SEQUENCE [LARGE SCALE GENOMIC DNA]</scope>
    <source>
        <strain evidence="10">LC1Nh</strain>
    </source>
</reference>
<dbReference type="EC" id="2.1.1.216" evidence="7"/>
<evidence type="ECO:0000256" key="8">
    <source>
        <dbReference type="PROSITE-ProRule" id="PRU00958"/>
    </source>
</evidence>
<keyword evidence="5 8" id="KW-0819">tRNA processing</keyword>
<dbReference type="InterPro" id="IPR042296">
    <property type="entry name" value="tRNA_met_Trm1_C"/>
</dbReference>
<dbReference type="KEGG" id="ncon:LC1Nh_0838"/>
<dbReference type="Gene3D" id="3.30.56.70">
    <property type="entry name" value="N2,N2-dimethylguanosine tRNA methyltransferase, C-terminal domain"/>
    <property type="match status" value="1"/>
</dbReference>
<dbReference type="PROSITE" id="PS51626">
    <property type="entry name" value="SAM_MT_TRM1"/>
    <property type="match status" value="1"/>
</dbReference>
<dbReference type="NCBIfam" id="TIGR00308">
    <property type="entry name" value="TRM1"/>
    <property type="match status" value="1"/>
</dbReference>
<keyword evidence="6 8" id="KW-0694">RNA-binding</keyword>
<evidence type="ECO:0000313" key="10">
    <source>
        <dbReference type="Proteomes" id="UP000377803"/>
    </source>
</evidence>
<dbReference type="PANTHER" id="PTHR10631:SF3">
    <property type="entry name" value="TRNA (GUANINE(26)-N(2))-DIMETHYLTRANSFERASE"/>
    <property type="match status" value="1"/>
</dbReference>
<evidence type="ECO:0000256" key="3">
    <source>
        <dbReference type="ARBA" id="ARBA00022679"/>
    </source>
</evidence>
<proteinExistence type="inferred from homology"/>
<protein>
    <recommendedName>
        <fullName evidence="7">tRNA (guanine(26)-N(2))-dimethyltransferase</fullName>
        <ecNumber evidence="7">2.1.1.216</ecNumber>
    </recommendedName>
</protein>
<evidence type="ECO:0000256" key="1">
    <source>
        <dbReference type="ARBA" id="ARBA00022555"/>
    </source>
</evidence>
<accession>A0A5Q0UGE9</accession>
<evidence type="ECO:0000256" key="2">
    <source>
        <dbReference type="ARBA" id="ARBA00022603"/>
    </source>
</evidence>
<keyword evidence="4 8" id="KW-0949">S-adenosyl-L-methionine</keyword>
<dbReference type="EMBL" id="CP040089">
    <property type="protein sequence ID" value="QGA80722.1"/>
    <property type="molecule type" value="Genomic_DNA"/>
</dbReference>
<dbReference type="GeneID" id="42365227"/>